<feature type="compositionally biased region" description="Basic residues" evidence="1">
    <location>
        <begin position="34"/>
        <end position="45"/>
    </location>
</feature>
<sequence>MPSILSAERSIKRSSLAQPRRWSDREGGRSAQHVLRRAAQRGRRARDHDLEPAGDPLGALIRSQGWIMLAAARALIFIHVDNRT</sequence>
<name>A0A1C7LY71_GRIFR</name>
<comment type="caution">
    <text evidence="2">The sequence shown here is derived from an EMBL/GenBank/DDBJ whole genome shotgun (WGS) entry which is preliminary data.</text>
</comment>
<dbReference type="AlphaFoldDB" id="A0A1C7LY71"/>
<dbReference type="Proteomes" id="UP000092993">
    <property type="component" value="Unassembled WGS sequence"/>
</dbReference>
<protein>
    <submittedName>
        <fullName evidence="2">Uncharacterized protein</fullName>
    </submittedName>
</protein>
<gene>
    <name evidence="2" type="ORF">A0H81_10333</name>
</gene>
<evidence type="ECO:0000256" key="1">
    <source>
        <dbReference type="SAM" id="MobiDB-lite"/>
    </source>
</evidence>
<proteinExistence type="predicted"/>
<accession>A0A1C7LY71</accession>
<evidence type="ECO:0000313" key="3">
    <source>
        <dbReference type="Proteomes" id="UP000092993"/>
    </source>
</evidence>
<dbReference type="OrthoDB" id="5973539at2759"/>
<reference evidence="2 3" key="1">
    <citation type="submission" date="2016-03" db="EMBL/GenBank/DDBJ databases">
        <title>Whole genome sequencing of Grifola frondosa 9006-11.</title>
        <authorList>
            <person name="Min B."/>
            <person name="Park H."/>
            <person name="Kim J.-G."/>
            <person name="Cho H."/>
            <person name="Oh Y.-L."/>
            <person name="Kong W.-S."/>
            <person name="Choi I.-G."/>
        </authorList>
    </citation>
    <scope>NUCLEOTIDE SEQUENCE [LARGE SCALE GENOMIC DNA]</scope>
    <source>
        <strain evidence="2 3">9006-11</strain>
    </source>
</reference>
<feature type="region of interest" description="Disordered" evidence="1">
    <location>
        <begin position="1"/>
        <end position="55"/>
    </location>
</feature>
<evidence type="ECO:0000313" key="2">
    <source>
        <dbReference type="EMBL" id="OBZ69653.1"/>
    </source>
</evidence>
<dbReference type="EMBL" id="LUGG01000015">
    <property type="protein sequence ID" value="OBZ69653.1"/>
    <property type="molecule type" value="Genomic_DNA"/>
</dbReference>
<organism evidence="2 3">
    <name type="scientific">Grifola frondosa</name>
    <name type="common">Maitake</name>
    <name type="synonym">Polyporus frondosus</name>
    <dbReference type="NCBI Taxonomy" id="5627"/>
    <lineage>
        <taxon>Eukaryota</taxon>
        <taxon>Fungi</taxon>
        <taxon>Dikarya</taxon>
        <taxon>Basidiomycota</taxon>
        <taxon>Agaricomycotina</taxon>
        <taxon>Agaricomycetes</taxon>
        <taxon>Polyporales</taxon>
        <taxon>Grifolaceae</taxon>
        <taxon>Grifola</taxon>
    </lineage>
</organism>
<keyword evidence="3" id="KW-1185">Reference proteome</keyword>